<dbReference type="PANTHER" id="PTHR46062">
    <property type="entry name" value="STEROL REGULATORY ELEMENT-BINDING PROTEIN"/>
    <property type="match status" value="1"/>
</dbReference>
<evidence type="ECO:0000256" key="10">
    <source>
        <dbReference type="ARBA" id="ARBA00023242"/>
    </source>
</evidence>
<evidence type="ECO:0000259" key="12">
    <source>
        <dbReference type="PROSITE" id="PS50888"/>
    </source>
</evidence>
<dbReference type="AlphaFoldDB" id="A0A1L3THU4"/>
<dbReference type="EMBL" id="KX671163">
    <property type="protein sequence ID" value="APH81347.1"/>
    <property type="molecule type" value="mRNA"/>
</dbReference>
<evidence type="ECO:0000256" key="2">
    <source>
        <dbReference type="ARBA" id="ARBA00004477"/>
    </source>
</evidence>
<evidence type="ECO:0000256" key="4">
    <source>
        <dbReference type="ARBA" id="ARBA00022824"/>
    </source>
</evidence>
<feature type="region of interest" description="Disordered" evidence="11">
    <location>
        <begin position="247"/>
        <end position="274"/>
    </location>
</feature>
<reference evidence="13" key="1">
    <citation type="submission" date="2016-08" db="EMBL/GenBank/DDBJ databases">
        <title>Adverse effects of temperature on growth and fatty acid synthesis in the cyclopoid copepod (Paracyclopina nana).</title>
        <authorList>
            <person name="Lee J.-S."/>
        </authorList>
    </citation>
    <scope>NUCLEOTIDE SEQUENCE</scope>
</reference>
<dbReference type="GO" id="GO:0005789">
    <property type="term" value="C:endoplasmic reticulum membrane"/>
    <property type="evidence" value="ECO:0007669"/>
    <property type="project" value="UniProtKB-SubCell"/>
</dbReference>
<dbReference type="GO" id="GO:0000981">
    <property type="term" value="F:DNA-binding transcription factor activity, RNA polymerase II-specific"/>
    <property type="evidence" value="ECO:0007669"/>
    <property type="project" value="TreeGrafter"/>
</dbReference>
<evidence type="ECO:0000256" key="9">
    <source>
        <dbReference type="ARBA" id="ARBA00023163"/>
    </source>
</evidence>
<dbReference type="GO" id="GO:0005634">
    <property type="term" value="C:nucleus"/>
    <property type="evidence" value="ECO:0007669"/>
    <property type="project" value="UniProtKB-SubCell"/>
</dbReference>
<organism evidence="13">
    <name type="scientific">Paracyclopina nana</name>
    <name type="common">Marine copepod</name>
    <dbReference type="NCBI Taxonomy" id="565004"/>
    <lineage>
        <taxon>Eukaryota</taxon>
        <taxon>Metazoa</taxon>
        <taxon>Ecdysozoa</taxon>
        <taxon>Arthropoda</taxon>
        <taxon>Crustacea</taxon>
        <taxon>Multicrustacea</taxon>
        <taxon>Hexanauplia</taxon>
        <taxon>Copepoda</taxon>
        <taxon>Cyclopoida</taxon>
        <taxon>Cyclopettidae</taxon>
        <taxon>Paracyclopina</taxon>
    </lineage>
</organism>
<keyword evidence="7" id="KW-0238">DNA-binding</keyword>
<keyword evidence="8" id="KW-0472">Membrane</keyword>
<evidence type="ECO:0000256" key="1">
    <source>
        <dbReference type="ARBA" id="ARBA00004123"/>
    </source>
</evidence>
<evidence type="ECO:0000256" key="3">
    <source>
        <dbReference type="ARBA" id="ARBA00022692"/>
    </source>
</evidence>
<evidence type="ECO:0000256" key="7">
    <source>
        <dbReference type="ARBA" id="ARBA00023125"/>
    </source>
</evidence>
<dbReference type="PANTHER" id="PTHR46062:SF1">
    <property type="entry name" value="LP12374P"/>
    <property type="match status" value="1"/>
</dbReference>
<feature type="domain" description="BHLH" evidence="12">
    <location>
        <begin position="174"/>
        <end position="224"/>
    </location>
</feature>
<name>A0A1L3THU4_PARNA</name>
<accession>A0A1L3THU4</accession>
<evidence type="ECO:0000313" key="13">
    <source>
        <dbReference type="EMBL" id="APH81347.1"/>
    </source>
</evidence>
<dbReference type="Pfam" id="PF00010">
    <property type="entry name" value="HLH"/>
    <property type="match status" value="1"/>
</dbReference>
<keyword evidence="3" id="KW-0812">Transmembrane</keyword>
<sequence>MEHDELDLNDLLGSNIINDDDLLSALGNDVDFGDLLSPNESYEATDICVNPMQVQPAIFASNNIQIIQPPIASTTDSPTIRHLLTNSRIQDLNSSSGVPQKIILQPITTGSTAQICQPLILQAAPMEASSTRTTALVYRPVTSAAVVTRPLPTLSPMEVKSEFDDIPMMSSKPEKRSAHNVIEKRYRSSINDKIIELKNIVAGEEAKLNKSAVLRKAIDYIRYLQQQNLKLKRENLMLKGQSVESIKAPSPASSEDQLPDSPVSNFSETSPPPPRAMMDKSRLMLCSVLFAVCLLNPFSSVIDNEPDIELASSPGSRTILEDSKSGMKMNVYSTTLATLVIQAILFLLLFVKIFIYGEKVSDKESLGKTLKKYSIYKKQAESALVEGRSGIERARDNLALALETLGRPMAKTGFEWVTSGLWQATHQILHRLGIARWFVNRAGGFTASDESRQAILTLRKEAALTFHQLSALSFFQDDQKDSSFFKGFVLAMTAVNLTEASGKALTKSFRSTVYAHLALRLRWRPLARFYMFKAKQYAAKMEAIEDPNMKWILSQAGQEFFFKSNWKFGQKSGLFVQRNQHLMADPLSLLASYFRDEQLQKALSILLLPGQSTGTVQEAIEKIQKSEANNKSCVPKLASMYQDPVAHWWASVMSTAAYWMLNQVSLAKKFYRDVESVPFFDSEAEISVGKAIVSTFEAARVNYEGFQNADECHQIFEMASEDLEMAARCLKYTGEYSDEEMALKNCLLLACDWQLNARTNWWPIRFNNGNVSPNFLQEFQRDLNSLKRVSESLSWARPRVYLHEATVRMMAGAAPNKTRLLLDRSLIQKSSSRGLICGKDDKMVMSGEREHAIALYMACRYLPSQLLCSPGEKAGMLAEAAKTLKKIGDQRGLDECHHLMKTLGISLQL</sequence>
<protein>
    <submittedName>
        <fullName evidence="13">SREBP</fullName>
    </submittedName>
</protein>
<dbReference type="GO" id="GO:0046983">
    <property type="term" value="F:protein dimerization activity"/>
    <property type="evidence" value="ECO:0007669"/>
    <property type="project" value="InterPro"/>
</dbReference>
<keyword evidence="5" id="KW-1133">Transmembrane helix</keyword>
<dbReference type="Gene3D" id="4.10.280.10">
    <property type="entry name" value="Helix-loop-helix DNA-binding domain"/>
    <property type="match status" value="1"/>
</dbReference>
<evidence type="ECO:0000256" key="11">
    <source>
        <dbReference type="SAM" id="MobiDB-lite"/>
    </source>
</evidence>
<evidence type="ECO:0000256" key="5">
    <source>
        <dbReference type="ARBA" id="ARBA00022989"/>
    </source>
</evidence>
<keyword evidence="10" id="KW-0539">Nucleus</keyword>
<dbReference type="PROSITE" id="PS50888">
    <property type="entry name" value="BHLH"/>
    <property type="match status" value="1"/>
</dbReference>
<dbReference type="GO" id="GO:0000978">
    <property type="term" value="F:RNA polymerase II cis-regulatory region sequence-specific DNA binding"/>
    <property type="evidence" value="ECO:0007669"/>
    <property type="project" value="TreeGrafter"/>
</dbReference>
<dbReference type="CDD" id="cd11394">
    <property type="entry name" value="bHLHzip_SREBP"/>
    <property type="match status" value="1"/>
</dbReference>
<keyword evidence="6" id="KW-0805">Transcription regulation</keyword>
<comment type="subcellular location">
    <subcellularLocation>
        <location evidence="2">Endoplasmic reticulum membrane</location>
        <topology evidence="2">Multi-pass membrane protein</topology>
    </subcellularLocation>
    <subcellularLocation>
        <location evidence="1">Nucleus</location>
    </subcellularLocation>
</comment>
<feature type="compositionally biased region" description="Polar residues" evidence="11">
    <location>
        <begin position="251"/>
        <end position="269"/>
    </location>
</feature>
<evidence type="ECO:0000256" key="8">
    <source>
        <dbReference type="ARBA" id="ARBA00023136"/>
    </source>
</evidence>
<dbReference type="SMART" id="SM00353">
    <property type="entry name" value="HLH"/>
    <property type="match status" value="1"/>
</dbReference>
<dbReference type="SUPFAM" id="SSF47459">
    <property type="entry name" value="HLH, helix-loop-helix DNA-binding domain"/>
    <property type="match status" value="1"/>
</dbReference>
<evidence type="ECO:0000256" key="6">
    <source>
        <dbReference type="ARBA" id="ARBA00023015"/>
    </source>
</evidence>
<dbReference type="InterPro" id="IPR036638">
    <property type="entry name" value="HLH_DNA-bd_sf"/>
</dbReference>
<keyword evidence="9" id="KW-0804">Transcription</keyword>
<proteinExistence type="evidence at transcript level"/>
<dbReference type="InterPro" id="IPR011598">
    <property type="entry name" value="bHLH_dom"/>
</dbReference>
<keyword evidence="4" id="KW-0256">Endoplasmic reticulum</keyword>